<keyword evidence="1" id="KW-0732">Signal</keyword>
<dbReference type="EMBL" id="BMIF01000002">
    <property type="protein sequence ID" value="GGA58766.1"/>
    <property type="molecule type" value="Genomic_DNA"/>
</dbReference>
<reference evidence="2" key="2">
    <citation type="submission" date="2020-09" db="EMBL/GenBank/DDBJ databases">
        <authorList>
            <person name="Sun Q."/>
            <person name="Zhou Y."/>
        </authorList>
    </citation>
    <scope>NUCLEOTIDE SEQUENCE</scope>
    <source>
        <strain evidence="2">CGMCC 1.15320</strain>
    </source>
</reference>
<protein>
    <recommendedName>
        <fullName evidence="4">Secreted protein</fullName>
    </recommendedName>
</protein>
<organism evidence="2 3">
    <name type="scientific">Nitratireductor aestuarii</name>
    <dbReference type="NCBI Taxonomy" id="1735103"/>
    <lineage>
        <taxon>Bacteria</taxon>
        <taxon>Pseudomonadati</taxon>
        <taxon>Pseudomonadota</taxon>
        <taxon>Alphaproteobacteria</taxon>
        <taxon>Hyphomicrobiales</taxon>
        <taxon>Phyllobacteriaceae</taxon>
        <taxon>Nitratireductor</taxon>
    </lineage>
</organism>
<proteinExistence type="predicted"/>
<feature type="chain" id="PRO_5036791724" description="Secreted protein" evidence="1">
    <location>
        <begin position="26"/>
        <end position="217"/>
    </location>
</feature>
<reference evidence="2" key="1">
    <citation type="journal article" date="2014" name="Int. J. Syst. Evol. Microbiol.">
        <title>Complete genome sequence of Corynebacterium casei LMG S-19264T (=DSM 44701T), isolated from a smear-ripened cheese.</title>
        <authorList>
            <consortium name="US DOE Joint Genome Institute (JGI-PGF)"/>
            <person name="Walter F."/>
            <person name="Albersmeier A."/>
            <person name="Kalinowski J."/>
            <person name="Ruckert C."/>
        </authorList>
    </citation>
    <scope>NUCLEOTIDE SEQUENCE</scope>
    <source>
        <strain evidence="2">CGMCC 1.15320</strain>
    </source>
</reference>
<dbReference type="Proteomes" id="UP000636264">
    <property type="component" value="Unassembled WGS sequence"/>
</dbReference>
<evidence type="ECO:0008006" key="4">
    <source>
        <dbReference type="Google" id="ProtNLM"/>
    </source>
</evidence>
<keyword evidence="3" id="KW-1185">Reference proteome</keyword>
<sequence length="217" mass="25070">MMRLPARTTGVVMSVLALLLSQAAAQQPSQQTEPEDLWPCVQRKVPELSLPQIWNGPEIPEEAKDWREDREVADLVQELAQRRVPMEEAQQRIRDFAESLKPEEHDQRLFKLAEGLFEHMNQERSHVMSGIERVAQKQIRLADSIRKENLALDSLTRDPKANPTEVQRQTEAFNFSTRMFQERAQSITYVCEVPTLIEQRLYRLANTIVPLIADKKG</sequence>
<name>A0A916RIG3_9HYPH</name>
<comment type="caution">
    <text evidence="2">The sequence shown here is derived from an EMBL/GenBank/DDBJ whole genome shotgun (WGS) entry which is preliminary data.</text>
</comment>
<accession>A0A916RIG3</accession>
<gene>
    <name evidence="2" type="ORF">GCM10011385_10570</name>
</gene>
<dbReference type="AlphaFoldDB" id="A0A916RIG3"/>
<evidence type="ECO:0000256" key="1">
    <source>
        <dbReference type="SAM" id="SignalP"/>
    </source>
</evidence>
<dbReference type="RefSeq" id="WP_188719900.1">
    <property type="nucleotide sequence ID" value="NZ_BMIF01000002.1"/>
</dbReference>
<evidence type="ECO:0000313" key="2">
    <source>
        <dbReference type="EMBL" id="GGA58766.1"/>
    </source>
</evidence>
<feature type="signal peptide" evidence="1">
    <location>
        <begin position="1"/>
        <end position="25"/>
    </location>
</feature>
<evidence type="ECO:0000313" key="3">
    <source>
        <dbReference type="Proteomes" id="UP000636264"/>
    </source>
</evidence>